<proteinExistence type="predicted"/>
<organism evidence="3 4">
    <name type="scientific">Xylocopa violacea</name>
    <name type="common">Violet carpenter bee</name>
    <name type="synonym">Apis violacea</name>
    <dbReference type="NCBI Taxonomy" id="135666"/>
    <lineage>
        <taxon>Eukaryota</taxon>
        <taxon>Metazoa</taxon>
        <taxon>Ecdysozoa</taxon>
        <taxon>Arthropoda</taxon>
        <taxon>Hexapoda</taxon>
        <taxon>Insecta</taxon>
        <taxon>Pterygota</taxon>
        <taxon>Neoptera</taxon>
        <taxon>Endopterygota</taxon>
        <taxon>Hymenoptera</taxon>
        <taxon>Apocrita</taxon>
        <taxon>Aculeata</taxon>
        <taxon>Apoidea</taxon>
        <taxon>Anthophila</taxon>
        <taxon>Apidae</taxon>
        <taxon>Xylocopa</taxon>
        <taxon>Xylocopa</taxon>
    </lineage>
</organism>
<keyword evidence="2" id="KW-0732">Signal</keyword>
<feature type="compositionally biased region" description="Basic residues" evidence="1">
    <location>
        <begin position="74"/>
        <end position="83"/>
    </location>
</feature>
<name>A0ABP1PDZ6_XYLVO</name>
<evidence type="ECO:0000256" key="2">
    <source>
        <dbReference type="SAM" id="SignalP"/>
    </source>
</evidence>
<reference evidence="3 4" key="1">
    <citation type="submission" date="2024-08" db="EMBL/GenBank/DDBJ databases">
        <authorList>
            <person name="Will J Nash"/>
            <person name="Angela Man"/>
            <person name="Seanna McTaggart"/>
            <person name="Kendall Baker"/>
            <person name="Tom Barker"/>
            <person name="Leah Catchpole"/>
            <person name="Alex Durrant"/>
            <person name="Karim Gharbi"/>
            <person name="Naomi Irish"/>
            <person name="Gemy Kaithakottil"/>
            <person name="Debby Ku"/>
            <person name="Aaliyah Providence"/>
            <person name="Felix Shaw"/>
            <person name="David Swarbreck"/>
            <person name="Chris Watkins"/>
            <person name="Ann M. McCartney"/>
            <person name="Giulio Formenti"/>
            <person name="Alice Mouton"/>
            <person name="Noel Vella"/>
            <person name="Bjorn M von Reumont"/>
            <person name="Adriana Vella"/>
            <person name="Wilfried Haerty"/>
        </authorList>
    </citation>
    <scope>NUCLEOTIDE SEQUENCE [LARGE SCALE GENOMIC DNA]</scope>
</reference>
<dbReference type="EMBL" id="CAXAJV020001300">
    <property type="protein sequence ID" value="CAL7950768.1"/>
    <property type="molecule type" value="Genomic_DNA"/>
</dbReference>
<evidence type="ECO:0008006" key="5">
    <source>
        <dbReference type="Google" id="ProtNLM"/>
    </source>
</evidence>
<feature type="region of interest" description="Disordered" evidence="1">
    <location>
        <begin position="68"/>
        <end position="99"/>
    </location>
</feature>
<sequence length="99" mass="11009">MFKLILFLTIIYFVCVRSIDNRDTKYLSSLDGPRLDSTLDAGVTEADERLALQLSTTHATEDTLITNHETMHTGSKHPKKKAANLKDDRGTDLRPGCCG</sequence>
<accession>A0ABP1PDZ6</accession>
<dbReference type="Proteomes" id="UP001642520">
    <property type="component" value="Unassembled WGS sequence"/>
</dbReference>
<gene>
    <name evidence="3" type="ORF">XYLVIOL_LOCUS10176</name>
</gene>
<feature type="chain" id="PRO_5046185810" description="Secreted protein" evidence="2">
    <location>
        <begin position="19"/>
        <end position="99"/>
    </location>
</feature>
<protein>
    <recommendedName>
        <fullName evidence="5">Secreted protein</fullName>
    </recommendedName>
</protein>
<evidence type="ECO:0000313" key="3">
    <source>
        <dbReference type="EMBL" id="CAL7950768.1"/>
    </source>
</evidence>
<evidence type="ECO:0000256" key="1">
    <source>
        <dbReference type="SAM" id="MobiDB-lite"/>
    </source>
</evidence>
<evidence type="ECO:0000313" key="4">
    <source>
        <dbReference type="Proteomes" id="UP001642520"/>
    </source>
</evidence>
<comment type="caution">
    <text evidence="3">The sequence shown here is derived from an EMBL/GenBank/DDBJ whole genome shotgun (WGS) entry which is preliminary data.</text>
</comment>
<feature type="signal peptide" evidence="2">
    <location>
        <begin position="1"/>
        <end position="18"/>
    </location>
</feature>
<keyword evidence="4" id="KW-1185">Reference proteome</keyword>